<dbReference type="InterPro" id="IPR015424">
    <property type="entry name" value="PyrdxlP-dep_Trfase"/>
</dbReference>
<keyword evidence="5" id="KW-0456">Lyase</keyword>
<comment type="cofactor">
    <cofactor evidence="1">
        <name>pyridoxal 5'-phosphate</name>
        <dbReference type="ChEBI" id="CHEBI:597326"/>
    </cofactor>
</comment>
<name>A0A382RH90_9ZZZZ</name>
<evidence type="ECO:0000256" key="4">
    <source>
        <dbReference type="ARBA" id="ARBA00022898"/>
    </source>
</evidence>
<comment type="similarity">
    <text evidence="2">Belongs to the group II decarboxylase family.</text>
</comment>
<sequence length="321" mass="34240">RGANIGVVGQHPAAVAFEQYSIDLILTAFGFDTKTAIGHFTACGTEANMTAMIVALTDRLSHRNPRCPKVDVALCRGAAGAAEPYEYWRHGSAPLGVRPAVYVAPQTHASIGKNARNLIGAASVREVAMDDKLRLDPEALDRAIAADVASGNFMPFMVVATVGATPSGIIDSLAKIGEVCAKHGTWFHVDAPWGGIAAFSPRLRQQCLDGLDTADSLIFDPHKTLAPLGAGGAGMFLSRHREPVELAFNMSGGAVARHDYTYLSLQGSRGNTGLRILTSILRPDELARRVEREAELGDHLRALLQDAGWEIVNETPLPVVC</sequence>
<evidence type="ECO:0000256" key="5">
    <source>
        <dbReference type="ARBA" id="ARBA00023239"/>
    </source>
</evidence>
<organism evidence="6">
    <name type="scientific">marine metagenome</name>
    <dbReference type="NCBI Taxonomy" id="408172"/>
    <lineage>
        <taxon>unclassified sequences</taxon>
        <taxon>metagenomes</taxon>
        <taxon>ecological metagenomes</taxon>
    </lineage>
</organism>
<dbReference type="GO" id="GO:0030170">
    <property type="term" value="F:pyridoxal phosphate binding"/>
    <property type="evidence" value="ECO:0007669"/>
    <property type="project" value="InterPro"/>
</dbReference>
<dbReference type="EMBL" id="UINC01121702">
    <property type="protein sequence ID" value="SVC97053.1"/>
    <property type="molecule type" value="Genomic_DNA"/>
</dbReference>
<dbReference type="GO" id="GO:0016831">
    <property type="term" value="F:carboxy-lyase activity"/>
    <property type="evidence" value="ECO:0007669"/>
    <property type="project" value="UniProtKB-KW"/>
</dbReference>
<keyword evidence="4" id="KW-0663">Pyridoxal phosphate</keyword>
<feature type="non-terminal residue" evidence="6">
    <location>
        <position position="321"/>
    </location>
</feature>
<dbReference type="Gene3D" id="3.40.640.10">
    <property type="entry name" value="Type I PLP-dependent aspartate aminotransferase-like (Major domain)"/>
    <property type="match status" value="1"/>
</dbReference>
<dbReference type="GO" id="GO:0019752">
    <property type="term" value="P:carboxylic acid metabolic process"/>
    <property type="evidence" value="ECO:0007669"/>
    <property type="project" value="InterPro"/>
</dbReference>
<dbReference type="Pfam" id="PF00282">
    <property type="entry name" value="Pyridoxal_deC"/>
    <property type="match status" value="1"/>
</dbReference>
<accession>A0A382RH90</accession>
<gene>
    <name evidence="6" type="ORF">METZ01_LOCUS349907</name>
</gene>
<dbReference type="PANTHER" id="PTHR45677">
    <property type="entry name" value="GLUTAMATE DECARBOXYLASE-RELATED"/>
    <property type="match status" value="1"/>
</dbReference>
<evidence type="ECO:0000256" key="1">
    <source>
        <dbReference type="ARBA" id="ARBA00001933"/>
    </source>
</evidence>
<dbReference type="InterPro" id="IPR002129">
    <property type="entry name" value="PyrdxlP-dep_de-COase"/>
</dbReference>
<reference evidence="6" key="1">
    <citation type="submission" date="2018-05" db="EMBL/GenBank/DDBJ databases">
        <authorList>
            <person name="Lanie J.A."/>
            <person name="Ng W.-L."/>
            <person name="Kazmierczak K.M."/>
            <person name="Andrzejewski T.M."/>
            <person name="Davidsen T.M."/>
            <person name="Wayne K.J."/>
            <person name="Tettelin H."/>
            <person name="Glass J.I."/>
            <person name="Rusch D."/>
            <person name="Podicherti R."/>
            <person name="Tsui H.-C.T."/>
            <person name="Winkler M.E."/>
        </authorList>
    </citation>
    <scope>NUCLEOTIDE SEQUENCE</scope>
</reference>
<protein>
    <recommendedName>
        <fullName evidence="7">Glutamate decarboxylase</fullName>
    </recommendedName>
</protein>
<evidence type="ECO:0000256" key="3">
    <source>
        <dbReference type="ARBA" id="ARBA00022793"/>
    </source>
</evidence>
<dbReference type="SUPFAM" id="SSF53383">
    <property type="entry name" value="PLP-dependent transferases"/>
    <property type="match status" value="1"/>
</dbReference>
<dbReference type="InterPro" id="IPR015421">
    <property type="entry name" value="PyrdxlP-dep_Trfase_major"/>
</dbReference>
<evidence type="ECO:0000256" key="2">
    <source>
        <dbReference type="ARBA" id="ARBA00009533"/>
    </source>
</evidence>
<evidence type="ECO:0000313" key="6">
    <source>
        <dbReference type="EMBL" id="SVC97053.1"/>
    </source>
</evidence>
<dbReference type="AlphaFoldDB" id="A0A382RH90"/>
<dbReference type="PANTHER" id="PTHR45677:SF8">
    <property type="entry name" value="CYSTEINE SULFINIC ACID DECARBOXYLASE"/>
    <property type="match status" value="1"/>
</dbReference>
<feature type="non-terminal residue" evidence="6">
    <location>
        <position position="1"/>
    </location>
</feature>
<keyword evidence="3" id="KW-0210">Decarboxylase</keyword>
<evidence type="ECO:0008006" key="7">
    <source>
        <dbReference type="Google" id="ProtNLM"/>
    </source>
</evidence>
<dbReference type="GO" id="GO:0005737">
    <property type="term" value="C:cytoplasm"/>
    <property type="evidence" value="ECO:0007669"/>
    <property type="project" value="TreeGrafter"/>
</dbReference>
<proteinExistence type="inferred from homology"/>